<dbReference type="SUPFAM" id="SSF52540">
    <property type="entry name" value="P-loop containing nucleoside triphosphate hydrolases"/>
    <property type="match status" value="2"/>
</dbReference>
<dbReference type="SMART" id="SM00490">
    <property type="entry name" value="HELICc"/>
    <property type="match status" value="1"/>
</dbReference>
<dbReference type="InterPro" id="IPR000330">
    <property type="entry name" value="SNF2_N"/>
</dbReference>
<dbReference type="PATRIC" id="fig|880071.3.peg.2199"/>
<dbReference type="GO" id="GO:0004386">
    <property type="term" value="F:helicase activity"/>
    <property type="evidence" value="ECO:0007669"/>
    <property type="project" value="UniProtKB-KW"/>
</dbReference>
<dbReference type="Pfam" id="PF00176">
    <property type="entry name" value="SNF2-rel_dom"/>
    <property type="match status" value="1"/>
</dbReference>
<dbReference type="PROSITE" id="PS51194">
    <property type="entry name" value="HELICASE_CTER"/>
    <property type="match status" value="1"/>
</dbReference>
<dbReference type="Pfam" id="PF00271">
    <property type="entry name" value="Helicase_C"/>
    <property type="match status" value="1"/>
</dbReference>
<dbReference type="InterPro" id="IPR027417">
    <property type="entry name" value="P-loop_NTPase"/>
</dbReference>
<dbReference type="RefSeq" id="WP_014798036.1">
    <property type="nucleotide sequence ID" value="NC_018018.1"/>
</dbReference>
<proteinExistence type="predicted"/>
<accession>I4AKV4</accession>
<dbReference type="GO" id="GO:0016787">
    <property type="term" value="F:hydrolase activity"/>
    <property type="evidence" value="ECO:0007669"/>
    <property type="project" value="UniProtKB-KW"/>
</dbReference>
<dbReference type="InterPro" id="IPR038718">
    <property type="entry name" value="SNF2-like_sf"/>
</dbReference>
<evidence type="ECO:0000259" key="3">
    <source>
        <dbReference type="PROSITE" id="PS51194"/>
    </source>
</evidence>
<dbReference type="EMBL" id="CP003345">
    <property type="protein sequence ID" value="AFM04589.1"/>
    <property type="molecule type" value="Genomic_DNA"/>
</dbReference>
<dbReference type="PROSITE" id="PS51192">
    <property type="entry name" value="HELICASE_ATP_BIND_1"/>
    <property type="match status" value="1"/>
</dbReference>
<sequence length="1000" mass="115675">MNVSPNESFKVVYSLYEHQFLGCLFESFVVQVKHGKLTLKYQNISSRNAHEFDKGLSESDYELIELMDSIQQDVIIKKFTPVSSKVAKTTRSNKTGKKLTIFDFVDKIYDKEKGDKVTQKLIEDYIEDKKIKILNLLLEKNKLVYTMQKDGTPTGEFIEIPKMATSIHFHVYKNPENTQYYPTIRHEGKTIDFRQSDAKIVCNSPAWLLHKNILYHFDRQLEGAKLKPFLRKKFILVNKSVEETYYKKFVASLISSYTVIAVGFDIVVEKHEPQTELHFKIISSSISSLFNTSVSSKTPQNENESTVVFELNFRYKDDIYKVSELNEQQNAHVIFENRNDKFIFTKFTRQIMLEKAVISKLKELGLELQKGKLTLPRGKAFSWIAANESTLQELGIELKQYQNEEGKNYFIGKSQISISIDENKDWFDINAKIFFGEYEIPFMQIRQYILKGQKEFTLPNGEIAVIPDEWFTEYSELFEFMQAKDDKFALKKYHLAIVQNLEQGNFANVTMDRKLQKLYNSDDFGEIDDFSLPKDFKGQLRPYQKAGYNWLRFLQEYNFGGCLADDMGLGKTVQTLALLQSQKEKEGEVAPSLLIMPTSLLYNWAVEAKKFAPNLKVWRYTGTDRNKDITTYFSKYDVILTSYGTMRIDVDILNQFYFNYVILDESQAIKNPTSAISKAVKTLKSRFKLILTGTPIENSTLDLWSQMSFVNGGLLGNQKFFKTHYQIPIEKQSDVDKARKLQTIIKPFILRRTKKQVATDLPPKVENIIYVEMSKSQEKVYEEAKSYYRNEILKHIEIKGMGKSQIMLLQGLTRLRQLANHPKMVDSDYEGDSGKFSDLTEKLKSVLSEGHKVLIFSQFVRHLTLVRNELDKDKINYSYLDGGTKDRKAEVENFQTNKDIKVFLLSLKAGGVGLNLTAADYVFMLDPWWNPAVEAQAVDRAHRIGQENKVFIYKFITQNSVEEKILALQQQKIALSQDLITTESSFVKTLSKDDIADILK</sequence>
<dbReference type="CDD" id="cd18793">
    <property type="entry name" value="SF2_C_SNF"/>
    <property type="match status" value="1"/>
</dbReference>
<dbReference type="InterPro" id="IPR001650">
    <property type="entry name" value="Helicase_C-like"/>
</dbReference>
<protein>
    <submittedName>
        <fullName evidence="4">DNA/RNA helicase, superfamily II, SNF2 family</fullName>
    </submittedName>
</protein>
<keyword evidence="4" id="KW-0547">Nucleotide-binding</keyword>
<dbReference type="STRING" id="880071.Fleli_2210"/>
<feature type="domain" description="Helicase ATP-binding" evidence="2">
    <location>
        <begin position="552"/>
        <end position="713"/>
    </location>
</feature>
<dbReference type="KEGG" id="fli:Fleli_2210"/>
<keyword evidence="5" id="KW-1185">Reference proteome</keyword>
<keyword evidence="1" id="KW-0378">Hydrolase</keyword>
<keyword evidence="4" id="KW-0347">Helicase</keyword>
<dbReference type="InterPro" id="IPR014001">
    <property type="entry name" value="Helicase_ATP-bd"/>
</dbReference>
<dbReference type="AlphaFoldDB" id="I4AKV4"/>
<evidence type="ECO:0000259" key="2">
    <source>
        <dbReference type="PROSITE" id="PS51192"/>
    </source>
</evidence>
<evidence type="ECO:0000313" key="5">
    <source>
        <dbReference type="Proteomes" id="UP000006054"/>
    </source>
</evidence>
<dbReference type="HOGENOM" id="CLU_000315_21_3_10"/>
<dbReference type="OrthoDB" id="9760715at2"/>
<evidence type="ECO:0000313" key="4">
    <source>
        <dbReference type="EMBL" id="AFM04589.1"/>
    </source>
</evidence>
<dbReference type="CDD" id="cd18012">
    <property type="entry name" value="DEXQc_arch_SWI2_SNF2"/>
    <property type="match status" value="1"/>
</dbReference>
<keyword evidence="4" id="KW-0067">ATP-binding</keyword>
<dbReference type="SMART" id="SM00487">
    <property type="entry name" value="DEXDc"/>
    <property type="match status" value="1"/>
</dbReference>
<feature type="domain" description="Helicase C-terminal" evidence="3">
    <location>
        <begin position="838"/>
        <end position="987"/>
    </location>
</feature>
<dbReference type="eggNOG" id="COG0553">
    <property type="taxonomic scope" value="Bacteria"/>
</dbReference>
<dbReference type="Gene3D" id="3.40.50.300">
    <property type="entry name" value="P-loop containing nucleotide triphosphate hydrolases"/>
    <property type="match status" value="1"/>
</dbReference>
<reference evidence="5" key="1">
    <citation type="submission" date="2012-06" db="EMBL/GenBank/DDBJ databases">
        <title>The complete genome of Flexibacter litoralis DSM 6794.</title>
        <authorList>
            <person name="Lucas S."/>
            <person name="Copeland A."/>
            <person name="Lapidus A."/>
            <person name="Glavina del Rio T."/>
            <person name="Dalin E."/>
            <person name="Tice H."/>
            <person name="Bruce D."/>
            <person name="Goodwin L."/>
            <person name="Pitluck S."/>
            <person name="Peters L."/>
            <person name="Ovchinnikova G."/>
            <person name="Lu M."/>
            <person name="Kyrpides N."/>
            <person name="Mavromatis K."/>
            <person name="Ivanova N."/>
            <person name="Brettin T."/>
            <person name="Detter J.C."/>
            <person name="Han C."/>
            <person name="Larimer F."/>
            <person name="Land M."/>
            <person name="Hauser L."/>
            <person name="Markowitz V."/>
            <person name="Cheng J.-F."/>
            <person name="Hugenholtz P."/>
            <person name="Woyke T."/>
            <person name="Wu D."/>
            <person name="Spring S."/>
            <person name="Lang E."/>
            <person name="Kopitz M."/>
            <person name="Brambilla E."/>
            <person name="Klenk H.-P."/>
            <person name="Eisen J.A."/>
        </authorList>
    </citation>
    <scope>NUCLEOTIDE SEQUENCE [LARGE SCALE GENOMIC DNA]</scope>
    <source>
        <strain evidence="5">ATCC 23117 / DSM 6794 / NBRC 15988 / NCIMB 1366 / Sio-4</strain>
    </source>
</reference>
<gene>
    <name evidence="4" type="ordered locus">Fleli_2210</name>
</gene>
<dbReference type="Proteomes" id="UP000006054">
    <property type="component" value="Chromosome"/>
</dbReference>
<dbReference type="Gene3D" id="3.40.50.10810">
    <property type="entry name" value="Tandem AAA-ATPase domain"/>
    <property type="match status" value="1"/>
</dbReference>
<evidence type="ECO:0000256" key="1">
    <source>
        <dbReference type="ARBA" id="ARBA00022801"/>
    </source>
</evidence>
<name>I4AKV4_BERLS</name>
<dbReference type="PANTHER" id="PTHR10799">
    <property type="entry name" value="SNF2/RAD54 HELICASE FAMILY"/>
    <property type="match status" value="1"/>
</dbReference>
<dbReference type="GO" id="GO:0005524">
    <property type="term" value="F:ATP binding"/>
    <property type="evidence" value="ECO:0007669"/>
    <property type="project" value="InterPro"/>
</dbReference>
<dbReference type="InterPro" id="IPR049730">
    <property type="entry name" value="SNF2/RAD54-like_C"/>
</dbReference>
<organism evidence="4 5">
    <name type="scientific">Bernardetia litoralis (strain ATCC 23117 / DSM 6794 / NBRC 15988 / NCIMB 1366 / Fx l1 / Sio-4)</name>
    <name type="common">Flexibacter litoralis</name>
    <dbReference type="NCBI Taxonomy" id="880071"/>
    <lineage>
        <taxon>Bacteria</taxon>
        <taxon>Pseudomonadati</taxon>
        <taxon>Bacteroidota</taxon>
        <taxon>Cytophagia</taxon>
        <taxon>Cytophagales</taxon>
        <taxon>Bernardetiaceae</taxon>
        <taxon>Bernardetia</taxon>
    </lineage>
</organism>